<dbReference type="Proteomes" id="UP000019184">
    <property type="component" value="Unassembled WGS sequence"/>
</dbReference>
<protein>
    <submittedName>
        <fullName evidence="1">Uncharacterized protein</fullName>
    </submittedName>
</protein>
<accession>A0A7U7GFY3</accession>
<dbReference type="AlphaFoldDB" id="A0A7U7GFY3"/>
<proteinExistence type="predicted"/>
<organism evidence="1 2">
    <name type="scientific">Candidatus Contendobacter odensis Run_B_J11</name>
    <dbReference type="NCBI Taxonomy" id="1400861"/>
    <lineage>
        <taxon>Bacteria</taxon>
        <taxon>Pseudomonadati</taxon>
        <taxon>Pseudomonadota</taxon>
        <taxon>Gammaproteobacteria</taxon>
        <taxon>Candidatus Competibacteraceae</taxon>
        <taxon>Candidatus Contendibacter</taxon>
    </lineage>
</organism>
<evidence type="ECO:0000313" key="1">
    <source>
        <dbReference type="EMBL" id="CDH47430.1"/>
    </source>
</evidence>
<sequence>MGYGFNDDHLEQYLCPDLKLTKPTVIMTKELSDNALKAIAHSRGTQVIALSAVSGSDPRTRISTSDGEEIIVDEELWHLDGFNKGVI</sequence>
<evidence type="ECO:0000313" key="2">
    <source>
        <dbReference type="Proteomes" id="UP000019184"/>
    </source>
</evidence>
<reference evidence="1 2" key="1">
    <citation type="journal article" date="2014" name="ISME J.">
        <title>Candidatus Competibacter-lineage genomes retrieved from metagenomes reveal functional metabolic diversity.</title>
        <authorList>
            <person name="McIlroy S.J."/>
            <person name="Albertsen M."/>
            <person name="Andresen E.K."/>
            <person name="Saunders A.M."/>
            <person name="Kristiansen R."/>
            <person name="Stokholm-Bjerregaard M."/>
            <person name="Nielsen K.L."/>
            <person name="Nielsen P.H."/>
        </authorList>
    </citation>
    <scope>NUCLEOTIDE SEQUENCE [LARGE SCALE GENOMIC DNA]</scope>
    <source>
        <strain evidence="1 2">Run_B_J11</strain>
    </source>
</reference>
<name>A0A7U7GFY3_9GAMM</name>
<comment type="caution">
    <text evidence="1">The sequence shown here is derived from an EMBL/GenBank/DDBJ whole genome shotgun (WGS) entry which is preliminary data.</text>
</comment>
<dbReference type="EMBL" id="CBTK010000300">
    <property type="protein sequence ID" value="CDH47430.1"/>
    <property type="molecule type" value="Genomic_DNA"/>
</dbReference>
<keyword evidence="2" id="KW-1185">Reference proteome</keyword>
<gene>
    <name evidence="1" type="ORF">BN874_810001</name>
</gene>